<keyword evidence="4" id="KW-0032">Aminotransferase</keyword>
<dbReference type="GO" id="GO:0046394">
    <property type="term" value="P:carboxylic acid biosynthetic process"/>
    <property type="evidence" value="ECO:0007669"/>
    <property type="project" value="UniProtKB-ARBA"/>
</dbReference>
<dbReference type="InterPro" id="IPR018300">
    <property type="entry name" value="Aminotrans_IV_CS"/>
</dbReference>
<keyword evidence="3" id="KW-0663">Pyridoxal phosphate</keyword>
<dbReference type="Gene3D" id="3.30.470.10">
    <property type="match status" value="1"/>
</dbReference>
<sequence>MVGEHAIHNMKVILLKDAVVPITLRAVQFGFSTYEALRIIEGKVVHLDDHLNRLEHSCKGIGLVHPFSQEQIERAVHQLIEVDGIESASLRIQIYGGDEPQLFVTATTILSYPESHYTKGVGAISYHGERLFPSCKTGNLLLNYLAVEEAKSQGCFEALLVDREGRVLEGTRSNFFALQGDCLYTAADDEVLLGITRDRVLKAASLLGLSIIYEAPNLSDLASGVYEQAFISATSMAAMPLASLDGRPFNAPFPKILAIRDLVRGWELQD</sequence>
<dbReference type="InterPro" id="IPR001544">
    <property type="entry name" value="Aminotrans_IV"/>
</dbReference>
<dbReference type="EC" id="2.6.1.21" evidence="4"/>
<evidence type="ECO:0000256" key="1">
    <source>
        <dbReference type="ARBA" id="ARBA00001933"/>
    </source>
</evidence>
<dbReference type="InterPro" id="IPR050571">
    <property type="entry name" value="Class-IV_PLP-Dep_Aminotrnsfr"/>
</dbReference>
<dbReference type="PROSITE" id="PS00770">
    <property type="entry name" value="AA_TRANSFER_CLASS_4"/>
    <property type="match status" value="1"/>
</dbReference>
<dbReference type="Pfam" id="PF01063">
    <property type="entry name" value="Aminotran_4"/>
    <property type="match status" value="1"/>
</dbReference>
<name>A0A644WWD6_9ZZZZ</name>
<dbReference type="GO" id="GO:0047810">
    <property type="term" value="F:D-alanine-2-oxoglutarate aminotransferase activity"/>
    <property type="evidence" value="ECO:0007669"/>
    <property type="project" value="UniProtKB-EC"/>
</dbReference>
<comment type="caution">
    <text evidence="4">The sequence shown here is derived from an EMBL/GenBank/DDBJ whole genome shotgun (WGS) entry which is preliminary data.</text>
</comment>
<dbReference type="InterPro" id="IPR043132">
    <property type="entry name" value="BCAT-like_C"/>
</dbReference>
<evidence type="ECO:0000313" key="4">
    <source>
        <dbReference type="EMBL" id="MPM08007.1"/>
    </source>
</evidence>
<dbReference type="Gene3D" id="3.20.10.10">
    <property type="entry name" value="D-amino Acid Aminotransferase, subunit A, domain 2"/>
    <property type="match status" value="1"/>
</dbReference>
<dbReference type="EMBL" id="VSSQ01001400">
    <property type="protein sequence ID" value="MPM08007.1"/>
    <property type="molecule type" value="Genomic_DNA"/>
</dbReference>
<dbReference type="PANTHER" id="PTHR42743:SF11">
    <property type="entry name" value="AMINODEOXYCHORISMATE LYASE"/>
    <property type="match status" value="1"/>
</dbReference>
<gene>
    <name evidence="4" type="primary">dat_8</name>
    <name evidence="4" type="ORF">SDC9_54319</name>
</gene>
<dbReference type="CDD" id="cd00449">
    <property type="entry name" value="PLPDE_IV"/>
    <property type="match status" value="1"/>
</dbReference>
<accession>A0A644WWD6</accession>
<reference evidence="4" key="1">
    <citation type="submission" date="2019-08" db="EMBL/GenBank/DDBJ databases">
        <authorList>
            <person name="Kucharzyk K."/>
            <person name="Murdoch R.W."/>
            <person name="Higgins S."/>
            <person name="Loffler F."/>
        </authorList>
    </citation>
    <scope>NUCLEOTIDE SEQUENCE</scope>
</reference>
<proteinExistence type="inferred from homology"/>
<protein>
    <submittedName>
        <fullName evidence="4">D-alanine aminotransferase</fullName>
        <ecNumber evidence="4">2.6.1.21</ecNumber>
    </submittedName>
</protein>
<dbReference type="PANTHER" id="PTHR42743">
    <property type="entry name" value="AMINO-ACID AMINOTRANSFERASE"/>
    <property type="match status" value="1"/>
</dbReference>
<dbReference type="InterPro" id="IPR043131">
    <property type="entry name" value="BCAT-like_N"/>
</dbReference>
<comment type="cofactor">
    <cofactor evidence="1">
        <name>pyridoxal 5'-phosphate</name>
        <dbReference type="ChEBI" id="CHEBI:597326"/>
    </cofactor>
</comment>
<dbReference type="AlphaFoldDB" id="A0A644WWD6"/>
<evidence type="ECO:0000256" key="2">
    <source>
        <dbReference type="ARBA" id="ARBA00009320"/>
    </source>
</evidence>
<evidence type="ECO:0000256" key="3">
    <source>
        <dbReference type="ARBA" id="ARBA00022898"/>
    </source>
</evidence>
<organism evidence="4">
    <name type="scientific">bioreactor metagenome</name>
    <dbReference type="NCBI Taxonomy" id="1076179"/>
    <lineage>
        <taxon>unclassified sequences</taxon>
        <taxon>metagenomes</taxon>
        <taxon>ecological metagenomes</taxon>
    </lineage>
</organism>
<dbReference type="InterPro" id="IPR036038">
    <property type="entry name" value="Aminotransferase-like"/>
</dbReference>
<comment type="similarity">
    <text evidence="2">Belongs to the class-IV pyridoxal-phosphate-dependent aminotransferase family.</text>
</comment>
<dbReference type="SUPFAM" id="SSF56752">
    <property type="entry name" value="D-aminoacid aminotransferase-like PLP-dependent enzymes"/>
    <property type="match status" value="1"/>
</dbReference>
<keyword evidence="4" id="KW-0808">Transferase</keyword>